<evidence type="ECO:0000313" key="2">
    <source>
        <dbReference type="EMBL" id="MBB4968936.1"/>
    </source>
</evidence>
<organism evidence="2 3">
    <name type="scientific">Saccharothrix violaceirubra</name>
    <dbReference type="NCBI Taxonomy" id="413306"/>
    <lineage>
        <taxon>Bacteria</taxon>
        <taxon>Bacillati</taxon>
        <taxon>Actinomycetota</taxon>
        <taxon>Actinomycetes</taxon>
        <taxon>Pseudonocardiales</taxon>
        <taxon>Pseudonocardiaceae</taxon>
        <taxon>Saccharothrix</taxon>
    </lineage>
</organism>
<dbReference type="InterPro" id="IPR043917">
    <property type="entry name" value="DUF5753"/>
</dbReference>
<evidence type="ECO:0000313" key="3">
    <source>
        <dbReference type="Proteomes" id="UP000542674"/>
    </source>
</evidence>
<dbReference type="Proteomes" id="UP000542674">
    <property type="component" value="Unassembled WGS sequence"/>
</dbReference>
<keyword evidence="3" id="KW-1185">Reference proteome</keyword>
<dbReference type="AlphaFoldDB" id="A0A7W7T9K0"/>
<proteinExistence type="predicted"/>
<evidence type="ECO:0000259" key="1">
    <source>
        <dbReference type="Pfam" id="PF19054"/>
    </source>
</evidence>
<dbReference type="Pfam" id="PF13560">
    <property type="entry name" value="HTH_31"/>
    <property type="match status" value="1"/>
</dbReference>
<accession>A0A7W7T9K0</accession>
<comment type="caution">
    <text evidence="2">The sequence shown here is derived from an EMBL/GenBank/DDBJ whole genome shotgun (WGS) entry which is preliminary data.</text>
</comment>
<feature type="domain" description="DUF5753" evidence="1">
    <location>
        <begin position="100"/>
        <end position="278"/>
    </location>
</feature>
<protein>
    <recommendedName>
        <fullName evidence="1">DUF5753 domain-containing protein</fullName>
    </recommendedName>
</protein>
<name>A0A7W7T9K0_9PSEU</name>
<dbReference type="EMBL" id="JACHJS010000001">
    <property type="protein sequence ID" value="MBB4968936.1"/>
    <property type="molecule type" value="Genomic_DNA"/>
</dbReference>
<sequence>MAVGTTRGKRKLGALMAKYLHQSGAKAEHVIKEIRIGRTTWNRMLNGEARPRWSGFIAILSVLNLTEEERRRAIDLWEVADYEAMPIEHVDVLPRPYVRFRRDETEAVSERSIDLLLIPGIFQTADYASALAGGSGLLLVGEGRTERVAPERLDRQALLHRKPNPLVVHALIDESALCREIGGQATMAAQLDWLVELSTLPNVTIQILPSTAGAHGALSGTLTFLDFPEVDDPGAVYAESLISLDTVENEEGVARFHAVWDDVVGRALSVESSIEVIRAARETRGS</sequence>
<gene>
    <name evidence="2" type="ORF">F4559_006295</name>
</gene>
<reference evidence="2 3" key="1">
    <citation type="submission" date="2020-08" db="EMBL/GenBank/DDBJ databases">
        <title>Sequencing the genomes of 1000 actinobacteria strains.</title>
        <authorList>
            <person name="Klenk H.-P."/>
        </authorList>
    </citation>
    <scope>NUCLEOTIDE SEQUENCE [LARGE SCALE GENOMIC DNA]</scope>
    <source>
        <strain evidence="2 3">DSM 45084</strain>
    </source>
</reference>
<dbReference type="RefSeq" id="WP_184674663.1">
    <property type="nucleotide sequence ID" value="NZ_BAABAI010000043.1"/>
</dbReference>
<dbReference type="Pfam" id="PF19054">
    <property type="entry name" value="DUF5753"/>
    <property type="match status" value="1"/>
</dbReference>